<dbReference type="PANTHER" id="PTHR46499:SF1">
    <property type="entry name" value="QUEUINE TRNA-RIBOSYLTRANSFERASE"/>
    <property type="match status" value="1"/>
</dbReference>
<sequence length="56" mass="6485">MSKNCDCPACQNYSRAYLRHLLSIGEGLGMRLASLHNLRFVFKLVKSFKKAKKVRR</sequence>
<gene>
    <name evidence="3" type="ORF">COX44_02155</name>
</gene>
<organism evidence="3 4">
    <name type="scientific">Candidatus Portnoybacteria bacterium CG23_combo_of_CG06-09_8_20_14_all_37_13</name>
    <dbReference type="NCBI Taxonomy" id="1974819"/>
    <lineage>
        <taxon>Bacteria</taxon>
        <taxon>Candidatus Portnoyibacteriota</taxon>
    </lineage>
</organism>
<accession>A0A2G9YCT0</accession>
<keyword evidence="1" id="KW-0819">tRNA processing</keyword>
<feature type="domain" description="tRNA-guanine(15) transglycosylase-like" evidence="2">
    <location>
        <begin position="2"/>
        <end position="51"/>
    </location>
</feature>
<evidence type="ECO:0000313" key="4">
    <source>
        <dbReference type="Proteomes" id="UP000231480"/>
    </source>
</evidence>
<protein>
    <recommendedName>
        <fullName evidence="2">tRNA-guanine(15) transglycosylase-like domain-containing protein</fullName>
    </recommendedName>
</protein>
<dbReference type="PANTHER" id="PTHR46499">
    <property type="entry name" value="QUEUINE TRNA-RIBOSYLTRANSFERASE"/>
    <property type="match status" value="1"/>
</dbReference>
<dbReference type="GO" id="GO:0005829">
    <property type="term" value="C:cytosol"/>
    <property type="evidence" value="ECO:0007669"/>
    <property type="project" value="TreeGrafter"/>
</dbReference>
<comment type="caution">
    <text evidence="3">The sequence shown here is derived from an EMBL/GenBank/DDBJ whole genome shotgun (WGS) entry which is preliminary data.</text>
</comment>
<evidence type="ECO:0000313" key="3">
    <source>
        <dbReference type="EMBL" id="PIP17024.1"/>
    </source>
</evidence>
<dbReference type="InterPro" id="IPR036511">
    <property type="entry name" value="TGT-like_sf"/>
</dbReference>
<dbReference type="Gene3D" id="3.20.20.105">
    <property type="entry name" value="Queuine tRNA-ribosyltransferase-like"/>
    <property type="match status" value="1"/>
</dbReference>
<name>A0A2G9YCT0_9BACT</name>
<evidence type="ECO:0000259" key="2">
    <source>
        <dbReference type="Pfam" id="PF01702"/>
    </source>
</evidence>
<dbReference type="InterPro" id="IPR050076">
    <property type="entry name" value="ArchSynthase1/Queuine_TRR"/>
</dbReference>
<dbReference type="Pfam" id="PF01702">
    <property type="entry name" value="TGT"/>
    <property type="match status" value="1"/>
</dbReference>
<reference evidence="3 4" key="1">
    <citation type="submission" date="2017-09" db="EMBL/GenBank/DDBJ databases">
        <title>Depth-based differentiation of microbial function through sediment-hosted aquifers and enrichment of novel symbionts in the deep terrestrial subsurface.</title>
        <authorList>
            <person name="Probst A.J."/>
            <person name="Ladd B."/>
            <person name="Jarett J.K."/>
            <person name="Geller-Mcgrath D.E."/>
            <person name="Sieber C.M."/>
            <person name="Emerson J.B."/>
            <person name="Anantharaman K."/>
            <person name="Thomas B.C."/>
            <person name="Malmstrom R."/>
            <person name="Stieglmeier M."/>
            <person name="Klingl A."/>
            <person name="Woyke T."/>
            <person name="Ryan C.M."/>
            <person name="Banfield J.F."/>
        </authorList>
    </citation>
    <scope>NUCLEOTIDE SEQUENCE [LARGE SCALE GENOMIC DNA]</scope>
    <source>
        <strain evidence="3">CG23_combo_of_CG06-09_8_20_14_all_37_13</strain>
    </source>
</reference>
<dbReference type="EMBL" id="PCRH01000047">
    <property type="protein sequence ID" value="PIP17024.1"/>
    <property type="molecule type" value="Genomic_DNA"/>
</dbReference>
<evidence type="ECO:0000256" key="1">
    <source>
        <dbReference type="ARBA" id="ARBA00022694"/>
    </source>
</evidence>
<dbReference type="AlphaFoldDB" id="A0A2G9YCT0"/>
<dbReference type="Proteomes" id="UP000231480">
    <property type="component" value="Unassembled WGS sequence"/>
</dbReference>
<dbReference type="NCBIfam" id="TIGR00449">
    <property type="entry name" value="tgt_general"/>
    <property type="match status" value="1"/>
</dbReference>
<dbReference type="SUPFAM" id="SSF51713">
    <property type="entry name" value="tRNA-guanine transglycosylase"/>
    <property type="match status" value="1"/>
</dbReference>
<dbReference type="GO" id="GO:0008616">
    <property type="term" value="P:tRNA queuosine(34) biosynthetic process"/>
    <property type="evidence" value="ECO:0007669"/>
    <property type="project" value="TreeGrafter"/>
</dbReference>
<dbReference type="InterPro" id="IPR002616">
    <property type="entry name" value="tRNA_ribo_trans-like"/>
</dbReference>
<proteinExistence type="predicted"/>